<reference evidence="3 4" key="3">
    <citation type="journal article" date="2016" name="Stand. Genomic Sci.">
        <title>Complete genome sequence of 'Halanaeroarchaeum sulfurireducens' M27-SA2, a sulfur-reducing and acetate-oxidizing haloarchaeon from the deep-sea hypersaline anoxic lake Medee.</title>
        <authorList>
            <person name="Messina E."/>
            <person name="Sorokin D.Y."/>
            <person name="Kublanov I.V."/>
            <person name="Toshchakov S."/>
            <person name="Lopatina A."/>
            <person name="Arcadi E."/>
            <person name="Smedile F."/>
            <person name="La Spada G."/>
            <person name="La Cono V."/>
            <person name="Yakimov M.M."/>
        </authorList>
    </citation>
    <scope>NUCLEOTIDE SEQUENCE [LARGE SCALE GENOMIC DNA]</scope>
    <source>
        <strain evidence="3 4">M27-SA2</strain>
    </source>
</reference>
<evidence type="ECO:0000313" key="3">
    <source>
        <dbReference type="EMBL" id="ALG81552.1"/>
    </source>
</evidence>
<dbReference type="KEGG" id="hsf:HLASA_0651"/>
<dbReference type="EMBL" id="CP011564">
    <property type="protein sequence ID" value="ALG81552.1"/>
    <property type="molecule type" value="Genomic_DNA"/>
</dbReference>
<feature type="region of interest" description="Disordered" evidence="1">
    <location>
        <begin position="1"/>
        <end position="24"/>
    </location>
</feature>
<accession>A0A0F7P7M7</accession>
<gene>
    <name evidence="3" type="ORF">HLASA_0651</name>
    <name evidence="2" type="ORF">HLASF_0655</name>
</gene>
<dbReference type="EMBL" id="CP008874">
    <property type="protein sequence ID" value="AKH97151.1"/>
    <property type="molecule type" value="Genomic_DNA"/>
</dbReference>
<dbReference type="PATRIC" id="fig|1604004.4.peg.686"/>
<dbReference type="GeneID" id="26010016"/>
<protein>
    <submittedName>
        <fullName evidence="2">Uncharacterized protein</fullName>
    </submittedName>
</protein>
<dbReference type="KEGG" id="hsu:HLASF_0655"/>
<dbReference type="Pfam" id="PF19102">
    <property type="entry name" value="DUF5789"/>
    <property type="match status" value="1"/>
</dbReference>
<organism evidence="2 5">
    <name type="scientific">Halanaeroarchaeum sulfurireducens</name>
    <dbReference type="NCBI Taxonomy" id="1604004"/>
    <lineage>
        <taxon>Archaea</taxon>
        <taxon>Methanobacteriati</taxon>
        <taxon>Methanobacteriota</taxon>
        <taxon>Stenosarchaea group</taxon>
        <taxon>Halobacteria</taxon>
        <taxon>Halobacteriales</taxon>
        <taxon>Halobacteriaceae</taxon>
        <taxon>Halanaeroarchaeum</taxon>
    </lineage>
</organism>
<dbReference type="Proteomes" id="UP000060390">
    <property type="component" value="Chromosome"/>
</dbReference>
<evidence type="ECO:0000313" key="5">
    <source>
        <dbReference type="Proteomes" id="UP000069906"/>
    </source>
</evidence>
<dbReference type="RefSeq" id="WP_050047947.1">
    <property type="nucleotide sequence ID" value="NZ_CP008874.1"/>
</dbReference>
<dbReference type="OrthoDB" id="195084at2157"/>
<name>A0A0F7P7M7_9EURY</name>
<evidence type="ECO:0000313" key="4">
    <source>
        <dbReference type="Proteomes" id="UP000060390"/>
    </source>
</evidence>
<evidence type="ECO:0000256" key="1">
    <source>
        <dbReference type="SAM" id="MobiDB-lite"/>
    </source>
</evidence>
<proteinExistence type="predicted"/>
<dbReference type="Proteomes" id="UP000069906">
    <property type="component" value="Chromosome"/>
</dbReference>
<reference evidence="4" key="2">
    <citation type="submission" date="2015-05" db="EMBL/GenBank/DDBJ databases">
        <title>Complete genome sequence of Halanaeroarchaeum sulfurireducens type strain M27-SA2, a sulfate-reducer haloarchaeon from marine anoxic lake Medee.</title>
        <authorList>
            <person name="Messina E."/>
            <person name="Kublanov I.V."/>
            <person name="Toshchakov S."/>
            <person name="Arcadi E."/>
            <person name="La Spada G."/>
            <person name="La Cono V."/>
            <person name="Yakimov M.M."/>
        </authorList>
    </citation>
    <scope>NUCLEOTIDE SEQUENCE [LARGE SCALE GENOMIC DNA]</scope>
    <source>
        <strain evidence="4">M27-SA2</strain>
    </source>
</reference>
<evidence type="ECO:0000313" key="2">
    <source>
        <dbReference type="EMBL" id="AKH97151.1"/>
    </source>
</evidence>
<sequence length="98" mass="10487">MSDESDEAGPAVELGEGEPVEGAPIARVSARLSWAIQKSEIDRKEGETLVRTPDGPRELSDILGDVDETYFDTRRAFEDAVREVIGTGPVPTGEASGE</sequence>
<dbReference type="AlphaFoldDB" id="A0A0F7P7M7"/>
<reference evidence="2 5" key="1">
    <citation type="journal article" date="2015" name="ISME J.">
        <title>Elemental sulfur and acetate can support life of a novel strictly anaerobic haloarchaeon.</title>
        <authorList>
            <person name="Sorokin D.Y."/>
            <person name="Kublanov I.V."/>
            <person name="Gavrilov S.N."/>
            <person name="Rojo D."/>
            <person name="Roman P."/>
            <person name="Golyshin P.N."/>
            <person name="Slepak V.Z."/>
            <person name="Smedile F."/>
            <person name="Ferrer M."/>
            <person name="Messina E."/>
            <person name="La Cono V."/>
            <person name="Yakimov M.M."/>
        </authorList>
    </citation>
    <scope>NUCLEOTIDE SEQUENCE [LARGE SCALE GENOMIC DNA]</scope>
    <source>
        <strain evidence="2 5">HSR2</strain>
    </source>
</reference>
<keyword evidence="5" id="KW-1185">Reference proteome</keyword>
<dbReference type="HOGENOM" id="CLU_163803_0_0_2"/>
<dbReference type="InterPro" id="IPR043899">
    <property type="entry name" value="DUF5789"/>
</dbReference>